<dbReference type="SMART" id="SM00028">
    <property type="entry name" value="TPR"/>
    <property type="match status" value="6"/>
</dbReference>
<dbReference type="SUPFAM" id="SSF48452">
    <property type="entry name" value="TPR-like"/>
    <property type="match status" value="2"/>
</dbReference>
<evidence type="ECO:0000313" key="10">
    <source>
        <dbReference type="EMBL" id="PRY44076.1"/>
    </source>
</evidence>
<dbReference type="PROSITE" id="PS50109">
    <property type="entry name" value="HIS_KIN"/>
    <property type="match status" value="1"/>
</dbReference>
<dbReference type="InterPro" id="IPR011990">
    <property type="entry name" value="TPR-like_helical_dom_sf"/>
</dbReference>
<dbReference type="InterPro" id="IPR005467">
    <property type="entry name" value="His_kinase_dom"/>
</dbReference>
<organism evidence="10 11">
    <name type="scientific">Spirosoma oryzae</name>
    <dbReference type="NCBI Taxonomy" id="1469603"/>
    <lineage>
        <taxon>Bacteria</taxon>
        <taxon>Pseudomonadati</taxon>
        <taxon>Bacteroidota</taxon>
        <taxon>Cytophagia</taxon>
        <taxon>Cytophagales</taxon>
        <taxon>Cytophagaceae</taxon>
        <taxon>Spirosoma</taxon>
    </lineage>
</organism>
<dbReference type="InterPro" id="IPR003594">
    <property type="entry name" value="HATPase_dom"/>
</dbReference>
<feature type="coiled-coil region" evidence="5">
    <location>
        <begin position="367"/>
        <end position="415"/>
    </location>
</feature>
<evidence type="ECO:0000256" key="7">
    <source>
        <dbReference type="SAM" id="Phobius"/>
    </source>
</evidence>
<keyword evidence="7" id="KW-0472">Membrane</keyword>
<feature type="compositionally biased region" description="Polar residues" evidence="6">
    <location>
        <begin position="607"/>
        <end position="623"/>
    </location>
</feature>
<dbReference type="Pfam" id="PF02518">
    <property type="entry name" value="HATPase_c"/>
    <property type="match status" value="1"/>
</dbReference>
<reference evidence="10 11" key="1">
    <citation type="submission" date="2018-03" db="EMBL/GenBank/DDBJ databases">
        <title>Genomic Encyclopedia of Archaeal and Bacterial Type Strains, Phase II (KMG-II): from individual species to whole genera.</title>
        <authorList>
            <person name="Goeker M."/>
        </authorList>
    </citation>
    <scope>NUCLEOTIDE SEQUENCE [LARGE SCALE GENOMIC DNA]</scope>
    <source>
        <strain evidence="10 11">DSM 28354</strain>
    </source>
</reference>
<keyword evidence="8" id="KW-0732">Signal</keyword>
<sequence>MRNPYVPLIAGLIILFLTLSASAQSGDVDSLTRYLKTHAPADTAYVRAMDPVIIDLIYKKAEYARADSMSKQMIDLATRLHDWNGVVRGYRSKMILNLMSANYEQSVANSKKALEIAEQHNMPPVIIGGLLSNMAAAYDRMGNPPMVFQTALRAIQWQEKYDYRPRSPVVYRLIGGALVKMGKKEQALPYYQKAGVLFRELGDPRGIAIFENQLGELYNTLNQPQQAMIHLRESQKLAEKLQFDMLKFDVFDGMANAARLLNKPAEGLAYARRALTIAEKQQNKLAICHVYGTIASLYQAQKDYTQAEAYLKKAMTLAEDNDFKDNRKTLTQQLADLYGVQNKYYLAYTFQLQKNRQVDSAIAIRTNAELQRMVAQYETEKKEARIKLLQRETQLLKQAKQLEQEEARQARWQRNAGLIGGLLLLLLGGAVSAWLLNRSKVQRLEESQRLRQRIAHDLHDEVGSTLSSISLLSGHTDKLLSENRPETAQRMVQKIYTDARQILESIDEIIWTINPGNDSLQRIVMRLQEYAQPLMESKQIGFTFSVDPALEHLPVSMEVRRNLFLIGKEAINNLIKYSEATLATMRFERRGDQFAVLLEDNGRGFDTNQLSSRTGQQSMQQRASAMGGTLTVQSTPGQGTRLELTADTL</sequence>
<evidence type="ECO:0000256" key="2">
    <source>
        <dbReference type="ARBA" id="ARBA00022777"/>
    </source>
</evidence>
<dbReference type="Gene3D" id="3.30.565.10">
    <property type="entry name" value="Histidine kinase-like ATPase, C-terminal domain"/>
    <property type="match status" value="1"/>
</dbReference>
<dbReference type="InterPro" id="IPR011712">
    <property type="entry name" value="Sig_transdc_His_kin_sub3_dim/P"/>
</dbReference>
<keyword evidence="7" id="KW-0812">Transmembrane</keyword>
<evidence type="ECO:0000256" key="8">
    <source>
        <dbReference type="SAM" id="SignalP"/>
    </source>
</evidence>
<feature type="chain" id="PRO_5015637426" evidence="8">
    <location>
        <begin position="24"/>
        <end position="649"/>
    </location>
</feature>
<dbReference type="GO" id="GO:0000155">
    <property type="term" value="F:phosphorelay sensor kinase activity"/>
    <property type="evidence" value="ECO:0007669"/>
    <property type="project" value="InterPro"/>
</dbReference>
<dbReference type="SUPFAM" id="SSF55874">
    <property type="entry name" value="ATPase domain of HSP90 chaperone/DNA topoisomerase II/histidine kinase"/>
    <property type="match status" value="1"/>
</dbReference>
<comment type="caution">
    <text evidence="10">The sequence shown here is derived from an EMBL/GenBank/DDBJ whole genome shotgun (WGS) entry which is preliminary data.</text>
</comment>
<protein>
    <submittedName>
        <fullName evidence="10">Histidine kinase/DNA gyrase B/HSP90-like ATPase</fullName>
    </submittedName>
</protein>
<evidence type="ECO:0000256" key="4">
    <source>
        <dbReference type="PROSITE-ProRule" id="PRU00339"/>
    </source>
</evidence>
<accession>A0A2T0TEH7</accession>
<dbReference type="CDD" id="cd16917">
    <property type="entry name" value="HATPase_UhpB-NarQ-NarX-like"/>
    <property type="match status" value="1"/>
</dbReference>
<dbReference type="Pfam" id="PF13424">
    <property type="entry name" value="TPR_12"/>
    <property type="match status" value="1"/>
</dbReference>
<evidence type="ECO:0000256" key="6">
    <source>
        <dbReference type="SAM" id="MobiDB-lite"/>
    </source>
</evidence>
<dbReference type="Pfam" id="PF07730">
    <property type="entry name" value="HisKA_3"/>
    <property type="match status" value="1"/>
</dbReference>
<dbReference type="RefSeq" id="WP_106136506.1">
    <property type="nucleotide sequence ID" value="NZ_PVTE01000003.1"/>
</dbReference>
<evidence type="ECO:0000256" key="5">
    <source>
        <dbReference type="SAM" id="Coils"/>
    </source>
</evidence>
<keyword evidence="3" id="KW-0902">Two-component regulatory system</keyword>
<keyword evidence="1" id="KW-0808">Transferase</keyword>
<keyword evidence="2 10" id="KW-0418">Kinase</keyword>
<keyword evidence="11" id="KW-1185">Reference proteome</keyword>
<feature type="transmembrane region" description="Helical" evidence="7">
    <location>
        <begin position="416"/>
        <end position="436"/>
    </location>
</feature>
<keyword evidence="5" id="KW-0175">Coiled coil</keyword>
<dbReference type="InterPro" id="IPR050482">
    <property type="entry name" value="Sensor_HK_TwoCompSys"/>
</dbReference>
<dbReference type="EMBL" id="PVTE01000003">
    <property type="protein sequence ID" value="PRY44076.1"/>
    <property type="molecule type" value="Genomic_DNA"/>
</dbReference>
<dbReference type="AlphaFoldDB" id="A0A2T0TEH7"/>
<evidence type="ECO:0000256" key="3">
    <source>
        <dbReference type="ARBA" id="ARBA00023012"/>
    </source>
</evidence>
<evidence type="ECO:0000259" key="9">
    <source>
        <dbReference type="PROSITE" id="PS50109"/>
    </source>
</evidence>
<feature type="region of interest" description="Disordered" evidence="6">
    <location>
        <begin position="607"/>
        <end position="649"/>
    </location>
</feature>
<dbReference type="InterPro" id="IPR036890">
    <property type="entry name" value="HATPase_C_sf"/>
</dbReference>
<feature type="domain" description="Histidine kinase" evidence="9">
    <location>
        <begin position="453"/>
        <end position="649"/>
    </location>
</feature>
<evidence type="ECO:0000256" key="1">
    <source>
        <dbReference type="ARBA" id="ARBA00022679"/>
    </source>
</evidence>
<dbReference type="OrthoDB" id="1523646at2"/>
<keyword evidence="4" id="KW-0802">TPR repeat</keyword>
<dbReference type="Gene3D" id="1.20.5.1930">
    <property type="match status" value="1"/>
</dbReference>
<gene>
    <name evidence="10" type="ORF">CLV58_10345</name>
</gene>
<keyword evidence="7" id="KW-1133">Transmembrane helix</keyword>
<feature type="signal peptide" evidence="8">
    <location>
        <begin position="1"/>
        <end position="23"/>
    </location>
</feature>
<dbReference type="Gene3D" id="1.25.40.10">
    <property type="entry name" value="Tetratricopeptide repeat domain"/>
    <property type="match status" value="1"/>
</dbReference>
<proteinExistence type="predicted"/>
<dbReference type="PROSITE" id="PS50005">
    <property type="entry name" value="TPR"/>
    <property type="match status" value="1"/>
</dbReference>
<dbReference type="PANTHER" id="PTHR24421">
    <property type="entry name" value="NITRATE/NITRITE SENSOR PROTEIN NARX-RELATED"/>
    <property type="match status" value="1"/>
</dbReference>
<dbReference type="GO" id="GO:0016020">
    <property type="term" value="C:membrane"/>
    <property type="evidence" value="ECO:0007669"/>
    <property type="project" value="InterPro"/>
</dbReference>
<evidence type="ECO:0000313" key="11">
    <source>
        <dbReference type="Proteomes" id="UP000238375"/>
    </source>
</evidence>
<feature type="repeat" description="TPR" evidence="4">
    <location>
        <begin position="288"/>
        <end position="321"/>
    </location>
</feature>
<dbReference type="GO" id="GO:0046983">
    <property type="term" value="F:protein dimerization activity"/>
    <property type="evidence" value="ECO:0007669"/>
    <property type="project" value="InterPro"/>
</dbReference>
<dbReference type="InterPro" id="IPR019734">
    <property type="entry name" value="TPR_rpt"/>
</dbReference>
<dbReference type="Proteomes" id="UP000238375">
    <property type="component" value="Unassembled WGS sequence"/>
</dbReference>
<name>A0A2T0TEH7_9BACT</name>